<evidence type="ECO:0000256" key="3">
    <source>
        <dbReference type="ARBA" id="ARBA00022448"/>
    </source>
</evidence>
<dbReference type="OrthoDB" id="1551454at2"/>
<evidence type="ECO:0000313" key="9">
    <source>
        <dbReference type="EMBL" id="OEF98662.1"/>
    </source>
</evidence>
<keyword evidence="6 8" id="KW-1133">Transmembrane helix</keyword>
<evidence type="ECO:0000256" key="1">
    <source>
        <dbReference type="ARBA" id="ARBA00004651"/>
    </source>
</evidence>
<comment type="subcellular location">
    <subcellularLocation>
        <location evidence="1">Cell membrane</location>
        <topology evidence="1">Multi-pass membrane protein</topology>
    </subcellularLocation>
</comment>
<dbReference type="AlphaFoldDB" id="A0A1E5G656"/>
<sequence>MQRLFTFPSQNLHLVIPLSMILGVFLGIFVNTEQLRAIILPLTFVMVVSAMLGFPWRALFHRHGNKILCISLVINFIIVPFVAWLTITIFPLTPEMAIGFIFLAALPTSSMSIIWTVLAKGNVQAAVRMSTVGLLIGSFLLPIYLFFIVGQTIAIPLKDVFLSIVLMVILPLLISQVVQKFLAYNKYDNFQRITGYYLPNINSWLLSIIILLNISLQVEGLIQYKQQIVVLIFAFTFFYILTFSIATIISKKWFNKEDGIALVYGTAIRHLTISLGITIAAFGGITVFVITFAYVFQAQAAAWYGKIANKYIWKSAIITENSNITN</sequence>
<dbReference type="STRING" id="766136.BHF68_03100"/>
<proteinExistence type="inferred from homology"/>
<reference evidence="9 10" key="1">
    <citation type="submission" date="2016-09" db="EMBL/GenBank/DDBJ databases">
        <title>Draft genome sequence for the type strain of Desulfuribacillus alkaliarsenatis AHT28, an obligately anaerobic, sulfidogenic bacterium isolated from Russian soda lake sediments.</title>
        <authorList>
            <person name="Abin C.A."/>
            <person name="Hollibaugh J.T."/>
        </authorList>
    </citation>
    <scope>NUCLEOTIDE SEQUENCE [LARGE SCALE GENOMIC DNA]</scope>
    <source>
        <strain evidence="9 10">AHT28</strain>
    </source>
</reference>
<organism evidence="9 10">
    <name type="scientific">Desulfuribacillus alkaliarsenatis</name>
    <dbReference type="NCBI Taxonomy" id="766136"/>
    <lineage>
        <taxon>Bacteria</taxon>
        <taxon>Bacillati</taxon>
        <taxon>Bacillota</taxon>
        <taxon>Desulfuribacillia</taxon>
        <taxon>Desulfuribacillales</taxon>
        <taxon>Desulfuribacillaceae</taxon>
        <taxon>Desulfuribacillus</taxon>
    </lineage>
</organism>
<feature type="transmembrane region" description="Helical" evidence="8">
    <location>
        <begin position="96"/>
        <end position="119"/>
    </location>
</feature>
<feature type="transmembrane region" description="Helical" evidence="8">
    <location>
        <begin position="228"/>
        <end position="250"/>
    </location>
</feature>
<feature type="transmembrane region" description="Helical" evidence="8">
    <location>
        <begin position="67"/>
        <end position="90"/>
    </location>
</feature>
<dbReference type="PANTHER" id="PTHR43057">
    <property type="entry name" value="ARSENITE EFFLUX TRANSPORTER"/>
    <property type="match status" value="1"/>
</dbReference>
<dbReference type="GO" id="GO:0005886">
    <property type="term" value="C:plasma membrane"/>
    <property type="evidence" value="ECO:0007669"/>
    <property type="project" value="UniProtKB-SubCell"/>
</dbReference>
<dbReference type="Gene3D" id="1.20.1530.20">
    <property type="match status" value="1"/>
</dbReference>
<dbReference type="RefSeq" id="WP_069642154.1">
    <property type="nucleotide sequence ID" value="NZ_MIJE01000001.1"/>
</dbReference>
<dbReference type="GO" id="GO:0015297">
    <property type="term" value="F:antiporter activity"/>
    <property type="evidence" value="ECO:0007669"/>
    <property type="project" value="InterPro"/>
</dbReference>
<gene>
    <name evidence="9" type="ORF">BHF68_03100</name>
</gene>
<dbReference type="InterPro" id="IPR004706">
    <property type="entry name" value="Arsenical-R_Acr3"/>
</dbReference>
<comment type="similarity">
    <text evidence="2">Belongs to the arsenical resistance-3 (ACR3) (TC 2.A.59) family.</text>
</comment>
<feature type="transmembrane region" description="Helical" evidence="8">
    <location>
        <begin position="38"/>
        <end position="60"/>
    </location>
</feature>
<feature type="transmembrane region" description="Helical" evidence="8">
    <location>
        <begin position="271"/>
        <end position="296"/>
    </location>
</feature>
<name>A0A1E5G656_9FIRM</name>
<evidence type="ECO:0000256" key="5">
    <source>
        <dbReference type="ARBA" id="ARBA00022692"/>
    </source>
</evidence>
<evidence type="ECO:0008006" key="11">
    <source>
        <dbReference type="Google" id="ProtNLM"/>
    </source>
</evidence>
<keyword evidence="4" id="KW-1003">Cell membrane</keyword>
<dbReference type="Proteomes" id="UP000094296">
    <property type="component" value="Unassembled WGS sequence"/>
</dbReference>
<keyword evidence="7 8" id="KW-0472">Membrane</keyword>
<keyword evidence="5 8" id="KW-0812">Transmembrane</keyword>
<feature type="transmembrane region" description="Helical" evidence="8">
    <location>
        <begin position="195"/>
        <end position="216"/>
    </location>
</feature>
<dbReference type="GO" id="GO:0015105">
    <property type="term" value="F:arsenite transmembrane transporter activity"/>
    <property type="evidence" value="ECO:0007669"/>
    <property type="project" value="TreeGrafter"/>
</dbReference>
<evidence type="ECO:0000256" key="4">
    <source>
        <dbReference type="ARBA" id="ARBA00022475"/>
    </source>
</evidence>
<dbReference type="Pfam" id="PF01758">
    <property type="entry name" value="SBF"/>
    <property type="match status" value="1"/>
</dbReference>
<keyword evidence="10" id="KW-1185">Reference proteome</keyword>
<feature type="transmembrane region" description="Helical" evidence="8">
    <location>
        <begin position="12"/>
        <end position="32"/>
    </location>
</feature>
<accession>A0A1E5G656</accession>
<dbReference type="EMBL" id="MIJE01000001">
    <property type="protein sequence ID" value="OEF98662.1"/>
    <property type="molecule type" value="Genomic_DNA"/>
</dbReference>
<evidence type="ECO:0000256" key="7">
    <source>
        <dbReference type="ARBA" id="ARBA00023136"/>
    </source>
</evidence>
<evidence type="ECO:0000256" key="2">
    <source>
        <dbReference type="ARBA" id="ARBA00010110"/>
    </source>
</evidence>
<comment type="caution">
    <text evidence="9">The sequence shown here is derived from an EMBL/GenBank/DDBJ whole genome shotgun (WGS) entry which is preliminary data.</text>
</comment>
<dbReference type="PANTHER" id="PTHR43057:SF1">
    <property type="entry name" value="ARSENICAL-RESISTANCE PROTEIN 3"/>
    <property type="match status" value="1"/>
</dbReference>
<evidence type="ECO:0000256" key="6">
    <source>
        <dbReference type="ARBA" id="ARBA00022989"/>
    </source>
</evidence>
<protein>
    <recommendedName>
        <fullName evidence="11">Bile acid:sodium symporter</fullName>
    </recommendedName>
</protein>
<feature type="transmembrane region" description="Helical" evidence="8">
    <location>
        <begin position="131"/>
        <end position="154"/>
    </location>
</feature>
<feature type="transmembrane region" description="Helical" evidence="8">
    <location>
        <begin position="160"/>
        <end position="183"/>
    </location>
</feature>
<dbReference type="GO" id="GO:0015104">
    <property type="term" value="F:antimonite transmembrane transporter activity"/>
    <property type="evidence" value="ECO:0007669"/>
    <property type="project" value="TreeGrafter"/>
</dbReference>
<dbReference type="InterPro" id="IPR038770">
    <property type="entry name" value="Na+/solute_symporter_sf"/>
</dbReference>
<evidence type="ECO:0000256" key="8">
    <source>
        <dbReference type="SAM" id="Phobius"/>
    </source>
</evidence>
<keyword evidence="3" id="KW-0813">Transport</keyword>
<evidence type="ECO:0000313" key="10">
    <source>
        <dbReference type="Proteomes" id="UP000094296"/>
    </source>
</evidence>
<dbReference type="InterPro" id="IPR002657">
    <property type="entry name" value="BilAc:Na_symport/Acr3"/>
</dbReference>